<dbReference type="RefSeq" id="WP_186865701.1">
    <property type="nucleotide sequence ID" value="NZ_JACOPE010000001.1"/>
</dbReference>
<protein>
    <submittedName>
        <fullName evidence="1">Uncharacterized protein</fullName>
    </submittedName>
</protein>
<reference evidence="1 2" key="1">
    <citation type="submission" date="2020-08" db="EMBL/GenBank/DDBJ databases">
        <title>Genome public.</title>
        <authorList>
            <person name="Liu C."/>
            <person name="Sun Q."/>
        </authorList>
    </citation>
    <scope>NUCLEOTIDE SEQUENCE [LARGE SCALE GENOMIC DNA]</scope>
    <source>
        <strain evidence="1 2">NSJ-13</strain>
    </source>
</reference>
<evidence type="ECO:0000313" key="1">
    <source>
        <dbReference type="EMBL" id="MBC5682067.1"/>
    </source>
</evidence>
<keyword evidence="2" id="KW-1185">Reference proteome</keyword>
<proteinExistence type="predicted"/>
<accession>A0ABR7G3P3</accession>
<dbReference type="EMBL" id="JACOPE010000001">
    <property type="protein sequence ID" value="MBC5682067.1"/>
    <property type="molecule type" value="Genomic_DNA"/>
</dbReference>
<sequence>MYEQHHFSESAPDIPDLATLKQLNDTSFLHEIDKLYYPFSSEQFESEYDFILPFEDIATITEFWGIKCFTQMILLKYELW</sequence>
<evidence type="ECO:0000313" key="2">
    <source>
        <dbReference type="Proteomes" id="UP000631576"/>
    </source>
</evidence>
<dbReference type="Proteomes" id="UP000631576">
    <property type="component" value="Unassembled WGS sequence"/>
</dbReference>
<organism evidence="1 2">
    <name type="scientific">Ruminococcus hominis</name>
    <dbReference type="NCBI Taxonomy" id="2763065"/>
    <lineage>
        <taxon>Bacteria</taxon>
        <taxon>Bacillati</taxon>
        <taxon>Bacillota</taxon>
        <taxon>Clostridia</taxon>
        <taxon>Eubacteriales</taxon>
        <taxon>Oscillospiraceae</taxon>
        <taxon>Ruminococcus</taxon>
    </lineage>
</organism>
<comment type="caution">
    <text evidence="1">The sequence shown here is derived from an EMBL/GenBank/DDBJ whole genome shotgun (WGS) entry which is preliminary data.</text>
</comment>
<gene>
    <name evidence="1" type="ORF">H8S40_00415</name>
</gene>
<name>A0ABR7G3P3_9FIRM</name>